<feature type="transmembrane region" description="Helical" evidence="6">
    <location>
        <begin position="39"/>
        <end position="57"/>
    </location>
</feature>
<dbReference type="SMART" id="SM00283">
    <property type="entry name" value="MA"/>
    <property type="match status" value="1"/>
</dbReference>
<sequence>MTNSSSLSKAFALGAVAALLVAALLVTDALDVGGAPLRIGIGAAALAALVGVMLCMVRARAAVGQAVAVCQAVSRGDFEARVVNVREKGDLGELMHALNDSIDRTDAFIREATASMSYVSANKYFRRIVLKGMQGNFLHASRTINTATDAIAVKVKGFAGVTDRFETQIRAVCEQVSGTAHQLEMSARTMESDAQTATGKASSVAAAASQTGSSVGSVAVATEELSASIREIARQVEEVAKVAANAAGEAERSNALIAELSGAAKTVGEVVTLINDIASQTNLLALNATIEAARAGEAGKGFAVVAQEVKRLADQTAKATGDIAGQIAGIQSSTDVAVASIVGIGHTIQDINQIAGGIAAGIGQQGSAIRSIVSNMDQAAAGTRAVTVDIQDVTTAAERTSGTAHEVFAASERMTVQADRLTREVQLFLDEMHKVA</sequence>
<evidence type="ECO:0000256" key="4">
    <source>
        <dbReference type="ARBA" id="ARBA00029447"/>
    </source>
</evidence>
<dbReference type="GO" id="GO:0005886">
    <property type="term" value="C:plasma membrane"/>
    <property type="evidence" value="ECO:0007669"/>
    <property type="project" value="UniProtKB-SubCell"/>
</dbReference>
<evidence type="ECO:0000256" key="2">
    <source>
        <dbReference type="ARBA" id="ARBA00022519"/>
    </source>
</evidence>
<dbReference type="GO" id="GO:0006935">
    <property type="term" value="P:chemotaxis"/>
    <property type="evidence" value="ECO:0007669"/>
    <property type="project" value="InterPro"/>
</dbReference>
<evidence type="ECO:0000256" key="3">
    <source>
        <dbReference type="ARBA" id="ARBA00023224"/>
    </source>
</evidence>
<dbReference type="PANTHER" id="PTHR32089">
    <property type="entry name" value="METHYL-ACCEPTING CHEMOTAXIS PROTEIN MCPB"/>
    <property type="match status" value="1"/>
</dbReference>
<keyword evidence="2" id="KW-0997">Cell inner membrane</keyword>
<evidence type="ECO:0000259" key="9">
    <source>
        <dbReference type="PROSITE" id="PS50885"/>
    </source>
</evidence>
<keyword evidence="13" id="KW-1185">Reference proteome</keyword>
<dbReference type="InterPro" id="IPR003660">
    <property type="entry name" value="HAMP_dom"/>
</dbReference>
<dbReference type="InterPro" id="IPR004090">
    <property type="entry name" value="Chemotax_Me-accpt_rcpt"/>
</dbReference>
<proteinExistence type="inferred from homology"/>
<reference evidence="10 13" key="2">
    <citation type="submission" date="2023-11" db="EMBL/GenBank/DDBJ databases">
        <title>MicrobeMod: A computational toolkit for identifying prokaryotic methylation and restriction-modification with nanopore sequencing.</title>
        <authorList>
            <person name="Crits-Christoph A."/>
            <person name="Kang S.C."/>
            <person name="Lee H."/>
            <person name="Ostrov N."/>
        </authorList>
    </citation>
    <scope>NUCLEOTIDE SEQUENCE [LARGE SCALE GENOMIC DNA]</scope>
    <source>
        <strain evidence="10 13">ATCC 29145</strain>
    </source>
</reference>
<dbReference type="PROSITE" id="PS50111">
    <property type="entry name" value="CHEMOTAXIS_TRANSDUC_2"/>
    <property type="match status" value="1"/>
</dbReference>
<evidence type="ECO:0000313" key="12">
    <source>
        <dbReference type="Proteomes" id="UP000298774"/>
    </source>
</evidence>
<evidence type="ECO:0000256" key="6">
    <source>
        <dbReference type="SAM" id="Phobius"/>
    </source>
</evidence>
<evidence type="ECO:0000313" key="10">
    <source>
        <dbReference type="EMBL" id="MDX5953383.1"/>
    </source>
</evidence>
<dbReference type="EMBL" id="CP032339">
    <property type="protein sequence ID" value="QCO09788.1"/>
    <property type="molecule type" value="Genomic_DNA"/>
</dbReference>
<evidence type="ECO:0000259" key="8">
    <source>
        <dbReference type="PROSITE" id="PS50192"/>
    </source>
</evidence>
<dbReference type="Pfam" id="PF00015">
    <property type="entry name" value="MCPsignal"/>
    <property type="match status" value="1"/>
</dbReference>
<dbReference type="EMBL" id="JAWXYC010000004">
    <property type="protein sequence ID" value="MDX5953383.1"/>
    <property type="molecule type" value="Genomic_DNA"/>
</dbReference>
<evidence type="ECO:0000256" key="5">
    <source>
        <dbReference type="PROSITE-ProRule" id="PRU00284"/>
    </source>
</evidence>
<comment type="subcellular location">
    <subcellularLocation>
        <location evidence="1">Cell inner membrane</location>
        <topology evidence="1">Multi-pass membrane protein</topology>
    </subcellularLocation>
</comment>
<comment type="similarity">
    <text evidence="4">Belongs to the methyl-accepting chemotaxis (MCP) protein family.</text>
</comment>
<evidence type="ECO:0000259" key="7">
    <source>
        <dbReference type="PROSITE" id="PS50111"/>
    </source>
</evidence>
<feature type="domain" description="HAMP" evidence="9">
    <location>
        <begin position="57"/>
        <end position="110"/>
    </location>
</feature>
<dbReference type="PROSITE" id="PS50885">
    <property type="entry name" value="HAMP"/>
    <property type="match status" value="1"/>
</dbReference>
<dbReference type="SUPFAM" id="SSF58104">
    <property type="entry name" value="Methyl-accepting chemotaxis protein (MCP) signaling domain"/>
    <property type="match status" value="1"/>
</dbReference>
<name>A0A0P0EB64_AZOBR</name>
<evidence type="ECO:0000313" key="13">
    <source>
        <dbReference type="Proteomes" id="UP001277471"/>
    </source>
</evidence>
<dbReference type="PRINTS" id="PR00260">
    <property type="entry name" value="CHEMTRNSDUCR"/>
</dbReference>
<feature type="domain" description="T-SNARE coiled-coil homology" evidence="8">
    <location>
        <begin position="331"/>
        <end position="393"/>
    </location>
</feature>
<dbReference type="InterPro" id="IPR000727">
    <property type="entry name" value="T_SNARE_dom"/>
</dbReference>
<feature type="domain" description="Methyl-accepting transducer" evidence="7">
    <location>
        <begin position="179"/>
        <end position="415"/>
    </location>
</feature>
<evidence type="ECO:0000313" key="11">
    <source>
        <dbReference type="EMBL" id="QCO09788.1"/>
    </source>
</evidence>
<protein>
    <submittedName>
        <fullName evidence="10 11">Chemotaxis protein</fullName>
    </submittedName>
</protein>
<keyword evidence="6" id="KW-0812">Transmembrane</keyword>
<keyword evidence="3 5" id="KW-0807">Transducer</keyword>
<keyword evidence="6" id="KW-0472">Membrane</keyword>
<organism evidence="11 12">
    <name type="scientific">Azospirillum brasilense</name>
    <dbReference type="NCBI Taxonomy" id="192"/>
    <lineage>
        <taxon>Bacteria</taxon>
        <taxon>Pseudomonadati</taxon>
        <taxon>Pseudomonadota</taxon>
        <taxon>Alphaproteobacteria</taxon>
        <taxon>Rhodospirillales</taxon>
        <taxon>Azospirillaceae</taxon>
        <taxon>Azospirillum</taxon>
    </lineage>
</organism>
<dbReference type="PROSITE" id="PS50192">
    <property type="entry name" value="T_SNARE"/>
    <property type="match status" value="1"/>
</dbReference>
<gene>
    <name evidence="11" type="ORF">D3868_12540</name>
    <name evidence="10" type="ORF">SIM66_19595</name>
</gene>
<dbReference type="GO" id="GO:0004888">
    <property type="term" value="F:transmembrane signaling receptor activity"/>
    <property type="evidence" value="ECO:0007669"/>
    <property type="project" value="InterPro"/>
</dbReference>
<dbReference type="PANTHER" id="PTHR32089:SF112">
    <property type="entry name" value="LYSOZYME-LIKE PROTEIN-RELATED"/>
    <property type="match status" value="1"/>
</dbReference>
<accession>A0A0P0EB64</accession>
<dbReference type="InterPro" id="IPR004089">
    <property type="entry name" value="MCPsignal_dom"/>
</dbReference>
<dbReference type="KEGG" id="abf:AMK58_04440"/>
<dbReference type="AlphaFoldDB" id="A0A0P0EB64"/>
<dbReference type="GO" id="GO:0007165">
    <property type="term" value="P:signal transduction"/>
    <property type="evidence" value="ECO:0007669"/>
    <property type="project" value="UniProtKB-KW"/>
</dbReference>
<dbReference type="Proteomes" id="UP001277471">
    <property type="component" value="Unassembled WGS sequence"/>
</dbReference>
<keyword evidence="2" id="KW-1003">Cell membrane</keyword>
<dbReference type="Proteomes" id="UP000298774">
    <property type="component" value="Chromosome"/>
</dbReference>
<dbReference type="Gene3D" id="1.10.287.950">
    <property type="entry name" value="Methyl-accepting chemotaxis protein"/>
    <property type="match status" value="1"/>
</dbReference>
<evidence type="ECO:0000256" key="1">
    <source>
        <dbReference type="ARBA" id="ARBA00004429"/>
    </source>
</evidence>
<reference evidence="11 12" key="1">
    <citation type="submission" date="2018-09" db="EMBL/GenBank/DDBJ databases">
        <title>Whole genome based analysis of evolution and adaptive divergence in Indian and Brazilian strains of Azospirillum brasilense.</title>
        <authorList>
            <person name="Singh C."/>
            <person name="Tripathi A.K."/>
        </authorList>
    </citation>
    <scope>NUCLEOTIDE SEQUENCE [LARGE SCALE GENOMIC DNA]</scope>
    <source>
        <strain evidence="11 12">MTCC4038</strain>
    </source>
</reference>
<keyword evidence="6" id="KW-1133">Transmembrane helix</keyword>